<comment type="caution">
    <text evidence="1">The sequence shown here is derived from an EMBL/GenBank/DDBJ whole genome shotgun (WGS) entry which is preliminary data.</text>
</comment>
<accession>A0A9W8G6A6</accession>
<organism evidence="1 2">
    <name type="scientific">Coemansia spiralis</name>
    <dbReference type="NCBI Taxonomy" id="417178"/>
    <lineage>
        <taxon>Eukaryota</taxon>
        <taxon>Fungi</taxon>
        <taxon>Fungi incertae sedis</taxon>
        <taxon>Zoopagomycota</taxon>
        <taxon>Kickxellomycotina</taxon>
        <taxon>Kickxellomycetes</taxon>
        <taxon>Kickxellales</taxon>
        <taxon>Kickxellaceae</taxon>
        <taxon>Coemansia</taxon>
    </lineage>
</organism>
<dbReference type="EMBL" id="JANBTW010000057">
    <property type="protein sequence ID" value="KAJ2674394.1"/>
    <property type="molecule type" value="Genomic_DNA"/>
</dbReference>
<dbReference type="AlphaFoldDB" id="A0A9W8G6A6"/>
<evidence type="ECO:0000313" key="1">
    <source>
        <dbReference type="EMBL" id="KAJ2674394.1"/>
    </source>
</evidence>
<reference evidence="1" key="1">
    <citation type="submission" date="2022-07" db="EMBL/GenBank/DDBJ databases">
        <title>Phylogenomic reconstructions and comparative analyses of Kickxellomycotina fungi.</title>
        <authorList>
            <person name="Reynolds N.K."/>
            <person name="Stajich J.E."/>
            <person name="Barry K."/>
            <person name="Grigoriev I.V."/>
            <person name="Crous P."/>
            <person name="Smith M.E."/>
        </authorList>
    </citation>
    <scope>NUCLEOTIDE SEQUENCE</scope>
    <source>
        <strain evidence="1">NRRL 3115</strain>
    </source>
</reference>
<gene>
    <name evidence="1" type="ORF">GGI25_004334</name>
</gene>
<protein>
    <submittedName>
        <fullName evidence="1">Uncharacterized protein</fullName>
    </submittedName>
</protein>
<evidence type="ECO:0000313" key="2">
    <source>
        <dbReference type="Proteomes" id="UP001151518"/>
    </source>
</evidence>
<dbReference type="SUPFAM" id="SSF52047">
    <property type="entry name" value="RNI-like"/>
    <property type="match status" value="1"/>
</dbReference>
<proteinExistence type="predicted"/>
<sequence length="615" mass="69214">MVGLDISAIRQHLYYEPDACKPVRLRLPQDVMYLIVQRFFRTTADVIPLWNTGDHACRDAHKRLQTLLPLAQANSEWRHACVPFLYMSVVCEETEKNRMPHDARHCYWRTNLRLFSPATAKHARRMYVLSSKNGSHVGELCAELTRGGFERMEWPRLLSLRLAIATSAFEAISPPAVVHSGGKSSYEGINGLCTYLRNNTIAMQSASQSDAPAADHMAATSGFCKEYLNDCRILFDAQNAGPRADGAIVQLRVDIADHLPAMQLHTLRVRYTDVAGASLVELVRATSLVLEDLSLFDVPTAGVPAVLTLGDFAGGVRFARLQSLSLSFVDSNNNRHRSQAGYFARVPKRHSLMFGKLRHLRVRNYPYDVTECLARFAADRHLDHVYVETSVIATLEELDLQLIRLSVRSLSVLCIGNMHMSERNAEAVLARLLIAKSNMHKLHIAMSLQYPVHIGGPVGCRSLRTLSLHVPIHLDQVAAMLPELPCLRILRIPYVSTAVVPQDDPRSIEELWTRLRHTRMPCVSASVELVDLGFWDYRQNTHVLCVQILYFLARIPSILTVAHDPGFAPTLRRSADYLVLLQDNLHSMTKREAVDCVLGQFRDLVITDHRKNISK</sequence>
<name>A0A9W8G6A6_9FUNG</name>
<dbReference type="OrthoDB" id="5540870at2759"/>
<dbReference type="Proteomes" id="UP001151518">
    <property type="component" value="Unassembled WGS sequence"/>
</dbReference>